<dbReference type="OrthoDB" id="5493836at2"/>
<evidence type="ECO:0000313" key="4">
    <source>
        <dbReference type="Proteomes" id="UP000183508"/>
    </source>
</evidence>
<evidence type="ECO:0000256" key="1">
    <source>
        <dbReference type="SAM" id="Coils"/>
    </source>
</evidence>
<reference evidence="4" key="1">
    <citation type="submission" date="2016-10" db="EMBL/GenBank/DDBJ databases">
        <authorList>
            <person name="Varghese N."/>
        </authorList>
    </citation>
    <scope>NUCLEOTIDE SEQUENCE [LARGE SCALE GENOMIC DNA]</scope>
    <source>
        <strain evidence="4">DSM 17980</strain>
    </source>
</reference>
<dbReference type="Pfam" id="PF12873">
    <property type="entry name" value="DUF3825"/>
    <property type="match status" value="1"/>
</dbReference>
<dbReference type="RefSeq" id="WP_083430380.1">
    <property type="nucleotide sequence ID" value="NZ_FPBV01000010.1"/>
</dbReference>
<keyword evidence="4" id="KW-1185">Reference proteome</keyword>
<feature type="coiled-coil region" evidence="1">
    <location>
        <begin position="22"/>
        <end position="49"/>
    </location>
</feature>
<sequence>MDELTNHDVTTVPLELFDFAFCRRLNKKAPELNKEFKEYIEDLQQLAIKENWGTPQGHQKYPVLHNYIWHTYMRIAEEYNDAVTPEERAKKIPMRDGFACFNTGLFTEEFERIFALFEQNRVPDRQPWYFLGFVPESDRQLSRFSPLPERANYFEDPGSLIFDYRLEIRPNKRHILVDNKDRLPQEYQAPDKYAWLVQHFEGAVNNAQRRLSENFKLAVPQYYRGRIQLLVPLYLTGNRQPDLALAIERDGDVYQARTCLTIDMAYNNARLIVKPQSDWLQPA</sequence>
<protein>
    <recommendedName>
        <fullName evidence="2">DUF3825 domain-containing protein</fullName>
    </recommendedName>
</protein>
<gene>
    <name evidence="3" type="ORF">SAMN05421543_11046</name>
</gene>
<dbReference type="AlphaFoldDB" id="A0A1I7JI78"/>
<evidence type="ECO:0000313" key="3">
    <source>
        <dbReference type="EMBL" id="SFU84868.1"/>
    </source>
</evidence>
<dbReference type="Proteomes" id="UP000183508">
    <property type="component" value="Unassembled WGS sequence"/>
</dbReference>
<dbReference type="InterPro" id="IPR024437">
    <property type="entry name" value="DUF3825"/>
</dbReference>
<organism evidence="3 4">
    <name type="scientific">Alicyclobacillus macrosporangiidus</name>
    <dbReference type="NCBI Taxonomy" id="392015"/>
    <lineage>
        <taxon>Bacteria</taxon>
        <taxon>Bacillati</taxon>
        <taxon>Bacillota</taxon>
        <taxon>Bacilli</taxon>
        <taxon>Bacillales</taxon>
        <taxon>Alicyclobacillaceae</taxon>
        <taxon>Alicyclobacillus</taxon>
    </lineage>
</organism>
<name>A0A1I7JI78_9BACL</name>
<proteinExistence type="predicted"/>
<evidence type="ECO:0000259" key="2">
    <source>
        <dbReference type="Pfam" id="PF12873"/>
    </source>
</evidence>
<dbReference type="STRING" id="392015.SAMN05421543_11046"/>
<accession>A0A1I7JI78</accession>
<dbReference type="EMBL" id="FPBV01000010">
    <property type="protein sequence ID" value="SFU84868.1"/>
    <property type="molecule type" value="Genomic_DNA"/>
</dbReference>
<feature type="domain" description="DUF3825" evidence="2">
    <location>
        <begin position="43"/>
        <end position="279"/>
    </location>
</feature>
<keyword evidence="1" id="KW-0175">Coiled coil</keyword>